<evidence type="ECO:0000313" key="3">
    <source>
        <dbReference type="Proteomes" id="UP000624244"/>
    </source>
</evidence>
<name>A0A8H6DZD6_COCSA</name>
<feature type="region of interest" description="Disordered" evidence="1">
    <location>
        <begin position="168"/>
        <end position="194"/>
    </location>
</feature>
<organism evidence="2 3">
    <name type="scientific">Cochliobolus sativus</name>
    <name type="common">Common root rot and spot blotch fungus</name>
    <name type="synonym">Bipolaris sorokiniana</name>
    <dbReference type="NCBI Taxonomy" id="45130"/>
    <lineage>
        <taxon>Eukaryota</taxon>
        <taxon>Fungi</taxon>
        <taxon>Dikarya</taxon>
        <taxon>Ascomycota</taxon>
        <taxon>Pezizomycotina</taxon>
        <taxon>Dothideomycetes</taxon>
        <taxon>Pleosporomycetidae</taxon>
        <taxon>Pleosporales</taxon>
        <taxon>Pleosporineae</taxon>
        <taxon>Pleosporaceae</taxon>
        <taxon>Bipolaris</taxon>
    </lineage>
</organism>
<sequence length="260" mass="28210">MAAALCSRQYVHVHYVCGCARASWAGMRAKCREYCCNAGGQQALLGGWACTLRRLPARSSQMPRRLTPPVQPLAWLFLAAGGIPPPWIQRADHPAPCPPKGATMKQAERPVGPGTSCSQGVLLPEKHSRSFYLSRRQAKATSGKPPYSSCEYRRLKAPFTARPVHWISTLPNSPPSKPYPLAASRPSRRLSFSRPSPSARALLALANCSALADKLYSSISHDSLVNTMILRESESNNMGRGAYDTTGTPKPSPTTTPPTK</sequence>
<dbReference type="EMBL" id="WNKQ01000004">
    <property type="protein sequence ID" value="KAF5852225.1"/>
    <property type="molecule type" value="Genomic_DNA"/>
</dbReference>
<accession>A0A8H6DZD6</accession>
<feature type="compositionally biased region" description="Low complexity" evidence="1">
    <location>
        <begin position="180"/>
        <end position="194"/>
    </location>
</feature>
<dbReference type="Proteomes" id="UP000624244">
    <property type="component" value="Unassembled WGS sequence"/>
</dbReference>
<evidence type="ECO:0000313" key="2">
    <source>
        <dbReference type="EMBL" id="KAF5852225.1"/>
    </source>
</evidence>
<dbReference type="AlphaFoldDB" id="A0A8H6DZD6"/>
<protein>
    <submittedName>
        <fullName evidence="2">Uncharacterized protein</fullName>
    </submittedName>
</protein>
<feature type="region of interest" description="Disordered" evidence="1">
    <location>
        <begin position="99"/>
        <end position="121"/>
    </location>
</feature>
<proteinExistence type="predicted"/>
<feature type="region of interest" description="Disordered" evidence="1">
    <location>
        <begin position="234"/>
        <end position="260"/>
    </location>
</feature>
<evidence type="ECO:0000256" key="1">
    <source>
        <dbReference type="SAM" id="MobiDB-lite"/>
    </source>
</evidence>
<reference evidence="2" key="1">
    <citation type="submission" date="2019-11" db="EMBL/GenBank/DDBJ databases">
        <title>Bipolaris sorokiniana Genome sequencing.</title>
        <authorList>
            <person name="Wang H."/>
        </authorList>
    </citation>
    <scope>NUCLEOTIDE SEQUENCE</scope>
</reference>
<gene>
    <name evidence="2" type="ORF">GGP41_000934</name>
</gene>
<comment type="caution">
    <text evidence="2">The sequence shown here is derived from an EMBL/GenBank/DDBJ whole genome shotgun (WGS) entry which is preliminary data.</text>
</comment>
<feature type="compositionally biased region" description="Pro residues" evidence="1">
    <location>
        <begin position="250"/>
        <end position="260"/>
    </location>
</feature>